<evidence type="ECO:0000256" key="9">
    <source>
        <dbReference type="ARBA" id="ARBA00022741"/>
    </source>
</evidence>
<dbReference type="CDD" id="cd24015">
    <property type="entry name" value="ASKHA_NBD_PanK-III"/>
    <property type="match status" value="1"/>
</dbReference>
<keyword evidence="8 16" id="KW-0808">Transferase</keyword>
<keyword evidence="11 16" id="KW-0067">ATP-binding</keyword>
<comment type="cofactor">
    <cofactor evidence="16">
        <name>NH4(+)</name>
        <dbReference type="ChEBI" id="CHEBI:28938"/>
    </cofactor>
    <cofactor evidence="16">
        <name>K(+)</name>
        <dbReference type="ChEBI" id="CHEBI:29103"/>
    </cofactor>
    <text evidence="16">A monovalent cation. Ammonium or potassium.</text>
</comment>
<comment type="cofactor">
    <cofactor evidence="2">
        <name>K(+)</name>
        <dbReference type="ChEBI" id="CHEBI:29103"/>
    </cofactor>
</comment>
<dbReference type="SUPFAM" id="SSF53067">
    <property type="entry name" value="Actin-like ATPase domain"/>
    <property type="match status" value="2"/>
</dbReference>
<reference evidence="18" key="1">
    <citation type="journal article" date="2019" name="Int. J. Syst. Evol. Microbiol.">
        <title>The Global Catalogue of Microorganisms (GCM) 10K type strain sequencing project: providing services to taxonomists for standard genome sequencing and annotation.</title>
        <authorList>
            <consortium name="The Broad Institute Genomics Platform"/>
            <consortium name="The Broad Institute Genome Sequencing Center for Infectious Disease"/>
            <person name="Wu L."/>
            <person name="Ma J."/>
        </authorList>
    </citation>
    <scope>NUCLEOTIDE SEQUENCE [LARGE SCALE GENOMIC DNA]</scope>
    <source>
        <strain evidence="18">NBRC 100033</strain>
    </source>
</reference>
<comment type="pathway">
    <text evidence="4 16">Cofactor biosynthesis; coenzyme A biosynthesis; CoA from (R)-pantothenate: step 1/5.</text>
</comment>
<feature type="binding site" evidence="16">
    <location>
        <position position="177"/>
    </location>
    <ligand>
        <name>substrate</name>
    </ligand>
</feature>
<keyword evidence="9 16" id="KW-0547">Nucleotide-binding</keyword>
<evidence type="ECO:0000256" key="3">
    <source>
        <dbReference type="ARBA" id="ARBA00004496"/>
    </source>
</evidence>
<keyword evidence="12 16" id="KW-0630">Potassium</keyword>
<evidence type="ECO:0000256" key="7">
    <source>
        <dbReference type="ARBA" id="ARBA00022490"/>
    </source>
</evidence>
<evidence type="ECO:0000256" key="8">
    <source>
        <dbReference type="ARBA" id="ARBA00022679"/>
    </source>
</evidence>
<keyword evidence="18" id="KW-1185">Reference proteome</keyword>
<keyword evidence="7 16" id="KW-0963">Cytoplasm</keyword>
<protein>
    <recommendedName>
        <fullName evidence="15 16">Type III pantothenate kinase</fullName>
        <ecNumber evidence="6 16">2.7.1.33</ecNumber>
    </recommendedName>
    <alternativeName>
        <fullName evidence="16">PanK-III</fullName>
    </alternativeName>
    <alternativeName>
        <fullName evidence="16">Pantothenic acid kinase</fullName>
    </alternativeName>
</protein>
<evidence type="ECO:0000256" key="6">
    <source>
        <dbReference type="ARBA" id="ARBA00012102"/>
    </source>
</evidence>
<dbReference type="Pfam" id="PF03309">
    <property type="entry name" value="Pan_kinase"/>
    <property type="match status" value="1"/>
</dbReference>
<dbReference type="EMBL" id="BSOR01000016">
    <property type="protein sequence ID" value="GLR63437.1"/>
    <property type="molecule type" value="Genomic_DNA"/>
</dbReference>
<accession>A0ABQ5ZVI3</accession>
<evidence type="ECO:0000256" key="15">
    <source>
        <dbReference type="ARBA" id="ARBA00040883"/>
    </source>
</evidence>
<dbReference type="Proteomes" id="UP001156682">
    <property type="component" value="Unassembled WGS sequence"/>
</dbReference>
<feature type="binding site" evidence="16">
    <location>
        <begin position="99"/>
        <end position="102"/>
    </location>
    <ligand>
        <name>substrate</name>
    </ligand>
</feature>
<dbReference type="HAMAP" id="MF_01274">
    <property type="entry name" value="Pantothen_kinase_3"/>
    <property type="match status" value="1"/>
</dbReference>
<feature type="binding site" evidence="16">
    <location>
        <begin position="6"/>
        <end position="13"/>
    </location>
    <ligand>
        <name>ATP</name>
        <dbReference type="ChEBI" id="CHEBI:30616"/>
    </ligand>
</feature>
<comment type="similarity">
    <text evidence="14 16">Belongs to the type III pantothenate kinase family.</text>
</comment>
<feature type="binding site" evidence="16">
    <location>
        <position position="123"/>
    </location>
    <ligand>
        <name>ATP</name>
        <dbReference type="ChEBI" id="CHEBI:30616"/>
    </ligand>
</feature>
<dbReference type="InterPro" id="IPR043129">
    <property type="entry name" value="ATPase_NBD"/>
</dbReference>
<proteinExistence type="inferred from homology"/>
<dbReference type="EC" id="2.7.1.33" evidence="6 16"/>
<dbReference type="RefSeq" id="WP_027849788.1">
    <property type="nucleotide sequence ID" value="NZ_BSOR01000016.1"/>
</dbReference>
<feature type="binding site" evidence="16">
    <location>
        <position position="92"/>
    </location>
    <ligand>
        <name>substrate</name>
    </ligand>
</feature>
<feature type="binding site" evidence="16">
    <location>
        <position position="120"/>
    </location>
    <ligand>
        <name>K(+)</name>
        <dbReference type="ChEBI" id="CHEBI:29103"/>
    </ligand>
</feature>
<organism evidence="17 18">
    <name type="scientific">Marinospirillum insulare</name>
    <dbReference type="NCBI Taxonomy" id="217169"/>
    <lineage>
        <taxon>Bacteria</taxon>
        <taxon>Pseudomonadati</taxon>
        <taxon>Pseudomonadota</taxon>
        <taxon>Gammaproteobacteria</taxon>
        <taxon>Oceanospirillales</taxon>
        <taxon>Oceanospirillaceae</taxon>
        <taxon>Marinospirillum</taxon>
    </lineage>
</organism>
<comment type="catalytic activity">
    <reaction evidence="1 16">
        <text>(R)-pantothenate + ATP = (R)-4'-phosphopantothenate + ADP + H(+)</text>
        <dbReference type="Rhea" id="RHEA:16373"/>
        <dbReference type="ChEBI" id="CHEBI:10986"/>
        <dbReference type="ChEBI" id="CHEBI:15378"/>
        <dbReference type="ChEBI" id="CHEBI:29032"/>
        <dbReference type="ChEBI" id="CHEBI:30616"/>
        <dbReference type="ChEBI" id="CHEBI:456216"/>
        <dbReference type="EC" id="2.7.1.33"/>
    </reaction>
</comment>
<evidence type="ECO:0000256" key="4">
    <source>
        <dbReference type="ARBA" id="ARBA00005225"/>
    </source>
</evidence>
<dbReference type="PANTHER" id="PTHR34265:SF1">
    <property type="entry name" value="TYPE III PANTOTHENATE KINASE"/>
    <property type="match status" value="1"/>
</dbReference>
<sequence length="273" mass="30038">MILDLDIGNTLTKWRLKKSSNNEIIDRGSIWTRDRWENSESIPDFRDIKVMRVSNVGGKEVLAEVERIARRFRVPLHVARSTIKFAGVRNAYKEPEKLGIDRWLGLLAAYHGFGACFVVDCGSAITIDLVKADGGHLGGFIAPGIRLMKESLKLGTKNVAIDPDDSHKGLMNFGQSTQEAVSHGIYLSALGHISLAYKQAYNTTQQELPIILTGGDALLVGGGLEHESYCWPDMVYAGLELMFPVTDKEKQGLLSGKPINKIKIELAELVGSC</sequence>
<comment type="caution">
    <text evidence="17">The sequence shown here is derived from an EMBL/GenBank/DDBJ whole genome shotgun (WGS) entry which is preliminary data.</text>
</comment>
<evidence type="ECO:0000256" key="2">
    <source>
        <dbReference type="ARBA" id="ARBA00001958"/>
    </source>
</evidence>
<dbReference type="GO" id="GO:0016301">
    <property type="term" value="F:kinase activity"/>
    <property type="evidence" value="ECO:0007669"/>
    <property type="project" value="UniProtKB-KW"/>
</dbReference>
<evidence type="ECO:0000256" key="1">
    <source>
        <dbReference type="ARBA" id="ARBA00001206"/>
    </source>
</evidence>
<dbReference type="PANTHER" id="PTHR34265">
    <property type="entry name" value="TYPE III PANTOTHENATE KINASE"/>
    <property type="match status" value="1"/>
</dbReference>
<comment type="function">
    <text evidence="16">Catalyzes the phosphorylation of pantothenate (Pan), the first step in CoA biosynthesis.</text>
</comment>
<gene>
    <name evidence="16 17" type="primary">coaX</name>
    <name evidence="17" type="ORF">GCM10007878_08720</name>
</gene>
<evidence type="ECO:0000256" key="16">
    <source>
        <dbReference type="HAMAP-Rule" id="MF_01274"/>
    </source>
</evidence>
<dbReference type="NCBIfam" id="TIGR00671">
    <property type="entry name" value="baf"/>
    <property type="match status" value="1"/>
</dbReference>
<evidence type="ECO:0000256" key="14">
    <source>
        <dbReference type="ARBA" id="ARBA00038036"/>
    </source>
</evidence>
<evidence type="ECO:0000256" key="12">
    <source>
        <dbReference type="ARBA" id="ARBA00022958"/>
    </source>
</evidence>
<evidence type="ECO:0000256" key="13">
    <source>
        <dbReference type="ARBA" id="ARBA00022993"/>
    </source>
</evidence>
<feature type="active site" description="Proton acceptor" evidence="16">
    <location>
        <position position="101"/>
    </location>
</feature>
<comment type="subcellular location">
    <subcellularLocation>
        <location evidence="3 16">Cytoplasm</location>
    </subcellularLocation>
</comment>
<dbReference type="Gene3D" id="3.30.420.40">
    <property type="match status" value="2"/>
</dbReference>
<evidence type="ECO:0000313" key="18">
    <source>
        <dbReference type="Proteomes" id="UP001156682"/>
    </source>
</evidence>
<keyword evidence="10 16" id="KW-0418">Kinase</keyword>
<keyword evidence="13 16" id="KW-0173">Coenzyme A biosynthesis</keyword>
<evidence type="ECO:0000313" key="17">
    <source>
        <dbReference type="EMBL" id="GLR63437.1"/>
    </source>
</evidence>
<comment type="subunit">
    <text evidence="5 16">Homodimer.</text>
</comment>
<name>A0ABQ5ZVI3_9GAMM</name>
<evidence type="ECO:0000256" key="5">
    <source>
        <dbReference type="ARBA" id="ARBA00011738"/>
    </source>
</evidence>
<evidence type="ECO:0000256" key="10">
    <source>
        <dbReference type="ARBA" id="ARBA00022777"/>
    </source>
</evidence>
<keyword evidence="16" id="KW-0479">Metal-binding</keyword>
<evidence type="ECO:0000256" key="11">
    <source>
        <dbReference type="ARBA" id="ARBA00022840"/>
    </source>
</evidence>
<dbReference type="InterPro" id="IPR004619">
    <property type="entry name" value="Type_III_PanK"/>
</dbReference>